<feature type="region of interest" description="Disordered" evidence="1">
    <location>
        <begin position="31"/>
        <end position="52"/>
    </location>
</feature>
<dbReference type="EMBL" id="JACEIK010000983">
    <property type="protein sequence ID" value="MCD7464632.1"/>
    <property type="molecule type" value="Genomic_DNA"/>
</dbReference>
<name>A0ABS8SZX3_DATST</name>
<comment type="caution">
    <text evidence="2">The sequence shown here is derived from an EMBL/GenBank/DDBJ whole genome shotgun (WGS) entry which is preliminary data.</text>
</comment>
<organism evidence="2 3">
    <name type="scientific">Datura stramonium</name>
    <name type="common">Jimsonweed</name>
    <name type="synonym">Common thornapple</name>
    <dbReference type="NCBI Taxonomy" id="4076"/>
    <lineage>
        <taxon>Eukaryota</taxon>
        <taxon>Viridiplantae</taxon>
        <taxon>Streptophyta</taxon>
        <taxon>Embryophyta</taxon>
        <taxon>Tracheophyta</taxon>
        <taxon>Spermatophyta</taxon>
        <taxon>Magnoliopsida</taxon>
        <taxon>eudicotyledons</taxon>
        <taxon>Gunneridae</taxon>
        <taxon>Pentapetalae</taxon>
        <taxon>asterids</taxon>
        <taxon>lamiids</taxon>
        <taxon>Solanales</taxon>
        <taxon>Solanaceae</taxon>
        <taxon>Solanoideae</taxon>
        <taxon>Datureae</taxon>
        <taxon>Datura</taxon>
    </lineage>
</organism>
<proteinExistence type="predicted"/>
<feature type="compositionally biased region" description="Polar residues" evidence="1">
    <location>
        <begin position="31"/>
        <end position="46"/>
    </location>
</feature>
<evidence type="ECO:0000313" key="3">
    <source>
        <dbReference type="Proteomes" id="UP000823775"/>
    </source>
</evidence>
<accession>A0ABS8SZX3</accession>
<evidence type="ECO:0000256" key="1">
    <source>
        <dbReference type="SAM" id="MobiDB-lite"/>
    </source>
</evidence>
<protein>
    <submittedName>
        <fullName evidence="2">Uncharacterized protein</fullName>
    </submittedName>
</protein>
<dbReference type="Proteomes" id="UP000823775">
    <property type="component" value="Unassembled WGS sequence"/>
</dbReference>
<sequence>MSPDKITLAVRSVGMNAYELLQTQSVQTRSQGRLSVQATHMSTPSLTEGPMRIPTLYTPPLSSSNTDVRGAIQMLTQIVAVQSQCQGTLP</sequence>
<reference evidence="2 3" key="1">
    <citation type="journal article" date="2021" name="BMC Genomics">
        <title>Datura genome reveals duplications of psychoactive alkaloid biosynthetic genes and high mutation rate following tissue culture.</title>
        <authorList>
            <person name="Rajewski A."/>
            <person name="Carter-House D."/>
            <person name="Stajich J."/>
            <person name="Litt A."/>
        </authorList>
    </citation>
    <scope>NUCLEOTIDE SEQUENCE [LARGE SCALE GENOMIC DNA]</scope>
    <source>
        <strain evidence="2">AR-01</strain>
    </source>
</reference>
<evidence type="ECO:0000313" key="2">
    <source>
        <dbReference type="EMBL" id="MCD7464632.1"/>
    </source>
</evidence>
<keyword evidence="3" id="KW-1185">Reference proteome</keyword>
<gene>
    <name evidence="2" type="ORF">HAX54_053156</name>
</gene>